<evidence type="ECO:0000259" key="4">
    <source>
        <dbReference type="Pfam" id="PF02866"/>
    </source>
</evidence>
<dbReference type="SUPFAM" id="SSF56327">
    <property type="entry name" value="LDH C-terminal domain-like"/>
    <property type="match status" value="1"/>
</dbReference>
<evidence type="ECO:0000256" key="1">
    <source>
        <dbReference type="ARBA" id="ARBA00009613"/>
    </source>
</evidence>
<protein>
    <submittedName>
        <fullName evidence="6">Malate dehydrogenase 1B isoform X2</fullName>
    </submittedName>
</protein>
<dbReference type="Proteomes" id="UP001318040">
    <property type="component" value="Chromosome 2"/>
</dbReference>
<feature type="domain" description="Lactate/malate dehydrogenase C-terminal" evidence="4">
    <location>
        <begin position="287"/>
        <end position="459"/>
    </location>
</feature>
<dbReference type="PROSITE" id="PS51354">
    <property type="entry name" value="GLUTAREDOXIN_2"/>
    <property type="match status" value="1"/>
</dbReference>
<organism evidence="5 6">
    <name type="scientific">Petromyzon marinus</name>
    <name type="common">Sea lamprey</name>
    <dbReference type="NCBI Taxonomy" id="7757"/>
    <lineage>
        <taxon>Eukaryota</taxon>
        <taxon>Metazoa</taxon>
        <taxon>Chordata</taxon>
        <taxon>Craniata</taxon>
        <taxon>Vertebrata</taxon>
        <taxon>Cyclostomata</taxon>
        <taxon>Hyperoartia</taxon>
        <taxon>Petromyzontiformes</taxon>
        <taxon>Petromyzontidae</taxon>
        <taxon>Petromyzon</taxon>
    </lineage>
</organism>
<name>A0AAJ7X4X3_PETMA</name>
<dbReference type="GO" id="GO:0016615">
    <property type="term" value="F:malate dehydrogenase activity"/>
    <property type="evidence" value="ECO:0007669"/>
    <property type="project" value="InterPro"/>
</dbReference>
<dbReference type="Gene3D" id="3.90.110.10">
    <property type="entry name" value="Lactate dehydrogenase/glycoside hydrolase, family 4, C-terminal"/>
    <property type="match status" value="1"/>
</dbReference>
<dbReference type="InterPro" id="IPR022383">
    <property type="entry name" value="Lactate/malate_DH_C"/>
</dbReference>
<evidence type="ECO:0000313" key="6">
    <source>
        <dbReference type="RefSeq" id="XP_032821659.1"/>
    </source>
</evidence>
<dbReference type="GO" id="GO:0016616">
    <property type="term" value="F:oxidoreductase activity, acting on the CH-OH group of donors, NAD or NADP as acceptor"/>
    <property type="evidence" value="ECO:0007669"/>
    <property type="project" value="InterPro"/>
</dbReference>
<keyword evidence="5" id="KW-1185">Reference proteome</keyword>
<dbReference type="AlphaFoldDB" id="A0AAJ7X4X3"/>
<reference evidence="6" key="1">
    <citation type="submission" date="2025-08" db="UniProtKB">
        <authorList>
            <consortium name="RefSeq"/>
        </authorList>
    </citation>
    <scope>IDENTIFICATION</scope>
    <source>
        <tissue evidence="6">Sperm</tissue>
    </source>
</reference>
<dbReference type="Gene3D" id="3.40.50.720">
    <property type="entry name" value="NAD(P)-binding Rossmann-like Domain"/>
    <property type="match status" value="1"/>
</dbReference>
<dbReference type="InterPro" id="IPR010945">
    <property type="entry name" value="Malate_DH_type2"/>
</dbReference>
<proteinExistence type="inferred from homology"/>
<dbReference type="PANTHER" id="PTHR23382">
    <property type="entry name" value="MALATE DEHYDROGENASE"/>
    <property type="match status" value="1"/>
</dbReference>
<evidence type="ECO:0000313" key="5">
    <source>
        <dbReference type="Proteomes" id="UP001318040"/>
    </source>
</evidence>
<keyword evidence="2" id="KW-0560">Oxidoreductase</keyword>
<dbReference type="GO" id="GO:0006108">
    <property type="term" value="P:malate metabolic process"/>
    <property type="evidence" value="ECO:0007669"/>
    <property type="project" value="InterPro"/>
</dbReference>
<evidence type="ECO:0000256" key="2">
    <source>
        <dbReference type="ARBA" id="ARBA00023002"/>
    </source>
</evidence>
<sequence length="482" mass="51868">MAAFVLAGRADCPYYAKAELLTDYLQLNLPSFRVHKIPVLPEEWEAWLSATCRQHGWRHTTSPLVWRELVERGGRGALLGGYNDFMEYVQGYYGMVSPMLSELMLTLAQENLHTQVKLTDEQAQHRELSRPFHVCITGANSACVPGLLWLLGTGELCGGSTGLSVCLLGKVGEQEALRCVRQDTLDMACAALRDVTIHSDPELAFDGAGLVIVLDNVAPGLGQEWSDAGAPLCAAYGSALGRRAGPDVRVLVAAAKGANLRAQLLATAAAPHVPRRNFVALSTHLERRAKGLLAAKLKVNSAGVEDVVVWGDAGGSTYTQLSAARLRGYDGAVWGPGLTYPLLEVLNDREWLENEFPAALQARGSLQAKAQGYPATTALNAAIASTLRLWFHGSDDQQIHSLAVPSNGEYGLLQGLVFSLPVRFEGGDWSVVSDLSLTDAERSRIHAIAAELQEVSEKADSHEGQFGFPSETCGPLSEVMTP</sequence>
<comment type="similarity">
    <text evidence="1">Belongs to the LDH/MDH superfamily. MDH type 2 family.</text>
</comment>
<dbReference type="GeneID" id="116948732"/>
<gene>
    <name evidence="6" type="primary">MDH1B</name>
</gene>
<dbReference type="InterPro" id="IPR015955">
    <property type="entry name" value="Lactate_DH/Glyco_Ohase_4_C"/>
</dbReference>
<evidence type="ECO:0000256" key="3">
    <source>
        <dbReference type="SAM" id="MobiDB-lite"/>
    </source>
</evidence>
<accession>A0AAJ7X4X3</accession>
<dbReference type="Pfam" id="PF02866">
    <property type="entry name" value="Ldh_1_C"/>
    <property type="match status" value="1"/>
</dbReference>
<dbReference type="SUPFAM" id="SSF51735">
    <property type="entry name" value="NAD(P)-binding Rossmann-fold domains"/>
    <property type="match status" value="1"/>
</dbReference>
<feature type="region of interest" description="Disordered" evidence="3">
    <location>
        <begin position="459"/>
        <end position="482"/>
    </location>
</feature>
<dbReference type="RefSeq" id="XP_032821659.1">
    <property type="nucleotide sequence ID" value="XM_032965768.1"/>
</dbReference>
<dbReference type="InterPro" id="IPR036291">
    <property type="entry name" value="NAD(P)-bd_dom_sf"/>
</dbReference>